<keyword evidence="2" id="KW-0472">Membrane</keyword>
<feature type="transmembrane region" description="Helical" evidence="2">
    <location>
        <begin position="28"/>
        <end position="47"/>
    </location>
</feature>
<dbReference type="AlphaFoldDB" id="A0A2P8EFM4"/>
<keyword evidence="2" id="KW-0812">Transmembrane</keyword>
<feature type="transmembrane region" description="Helical" evidence="2">
    <location>
        <begin position="90"/>
        <end position="123"/>
    </location>
</feature>
<evidence type="ECO:0000256" key="2">
    <source>
        <dbReference type="SAM" id="Phobius"/>
    </source>
</evidence>
<protein>
    <submittedName>
        <fullName evidence="4">Uncharacterized protein</fullName>
    </submittedName>
</protein>
<evidence type="ECO:0000256" key="1">
    <source>
        <dbReference type="SAM" id="MobiDB-lite"/>
    </source>
</evidence>
<dbReference type="Proteomes" id="UP000243528">
    <property type="component" value="Unassembled WGS sequence"/>
</dbReference>
<comment type="caution">
    <text evidence="4">The sequence shown here is derived from an EMBL/GenBank/DDBJ whole genome shotgun (WGS) entry which is preliminary data.</text>
</comment>
<reference evidence="4 5" key="1">
    <citation type="submission" date="2018-03" db="EMBL/GenBank/DDBJ databases">
        <title>Genomic Encyclopedia of Archaeal and Bacterial Type Strains, Phase II (KMG-II): from individual species to whole genera.</title>
        <authorList>
            <person name="Goeker M."/>
        </authorList>
    </citation>
    <scope>NUCLEOTIDE SEQUENCE [LARGE SCALE GENOMIC DNA]</scope>
    <source>
        <strain evidence="4 5">DSM 45211</strain>
    </source>
</reference>
<keyword evidence="5" id="KW-1185">Reference proteome</keyword>
<sequence length="171" mass="17470">MTRGLTMSASCLFLPSTAHVAAGGAVPTHAGFVLVGALLSVACVGLADRRRSLGEIAAVLLLSQPALHVLLVLAGQHGTDGAVTPGMTMLLAHVVAAGVLTVLLSGAESVAWSMASLSATILLRRVRRLLETPLPNERPGTEPSPQPAPSARVVDLIRSTPWRGPPAVPGS</sequence>
<evidence type="ECO:0000256" key="3">
    <source>
        <dbReference type="SAM" id="SignalP"/>
    </source>
</evidence>
<evidence type="ECO:0000313" key="4">
    <source>
        <dbReference type="EMBL" id="PSL08244.1"/>
    </source>
</evidence>
<feature type="region of interest" description="Disordered" evidence="1">
    <location>
        <begin position="133"/>
        <end position="171"/>
    </location>
</feature>
<proteinExistence type="predicted"/>
<name>A0A2P8EFM4_9ACTN</name>
<keyword evidence="2" id="KW-1133">Transmembrane helix</keyword>
<feature type="signal peptide" evidence="3">
    <location>
        <begin position="1"/>
        <end position="20"/>
    </location>
</feature>
<evidence type="ECO:0000313" key="5">
    <source>
        <dbReference type="Proteomes" id="UP000243528"/>
    </source>
</evidence>
<gene>
    <name evidence="4" type="ORF">CLV30_101214</name>
</gene>
<feature type="transmembrane region" description="Helical" evidence="2">
    <location>
        <begin position="59"/>
        <end position="78"/>
    </location>
</feature>
<keyword evidence="3" id="KW-0732">Signal</keyword>
<accession>A0A2P8EFM4</accession>
<dbReference type="EMBL" id="PYGE01000001">
    <property type="protein sequence ID" value="PSL08244.1"/>
    <property type="molecule type" value="Genomic_DNA"/>
</dbReference>
<feature type="chain" id="PRO_5015113696" evidence="3">
    <location>
        <begin position="21"/>
        <end position="171"/>
    </location>
</feature>
<organism evidence="4 5">
    <name type="scientific">Haloactinopolyspora alba</name>
    <dbReference type="NCBI Taxonomy" id="648780"/>
    <lineage>
        <taxon>Bacteria</taxon>
        <taxon>Bacillati</taxon>
        <taxon>Actinomycetota</taxon>
        <taxon>Actinomycetes</taxon>
        <taxon>Jiangellales</taxon>
        <taxon>Jiangellaceae</taxon>
        <taxon>Haloactinopolyspora</taxon>
    </lineage>
</organism>